<evidence type="ECO:0000256" key="1">
    <source>
        <dbReference type="SAM" id="MobiDB-lite"/>
    </source>
</evidence>
<evidence type="ECO:0000313" key="2">
    <source>
        <dbReference type="EMBL" id="KAK0465042.1"/>
    </source>
</evidence>
<accession>A0AA39TNF8</accession>
<feature type="compositionally biased region" description="Low complexity" evidence="1">
    <location>
        <begin position="1"/>
        <end position="27"/>
    </location>
</feature>
<feature type="compositionally biased region" description="Polar residues" evidence="1">
    <location>
        <begin position="123"/>
        <end position="132"/>
    </location>
</feature>
<dbReference type="RefSeq" id="XP_060336090.1">
    <property type="nucleotide sequence ID" value="XM_060480597.1"/>
</dbReference>
<gene>
    <name evidence="2" type="ORF">EV420DRAFT_1759783</name>
</gene>
<feature type="region of interest" description="Disordered" evidence="1">
    <location>
        <begin position="90"/>
        <end position="168"/>
    </location>
</feature>
<dbReference type="PANTHER" id="PTHR38696">
    <property type="entry name" value="MEDIATOR OF RNA POLYMERASE II TRANSCRIPTION SUBUNIT 13"/>
    <property type="match status" value="1"/>
</dbReference>
<name>A0AA39TNF8_ARMTA</name>
<organism evidence="2 3">
    <name type="scientific">Armillaria tabescens</name>
    <name type="common">Ringless honey mushroom</name>
    <name type="synonym">Agaricus tabescens</name>
    <dbReference type="NCBI Taxonomy" id="1929756"/>
    <lineage>
        <taxon>Eukaryota</taxon>
        <taxon>Fungi</taxon>
        <taxon>Dikarya</taxon>
        <taxon>Basidiomycota</taxon>
        <taxon>Agaricomycotina</taxon>
        <taxon>Agaricomycetes</taxon>
        <taxon>Agaricomycetidae</taxon>
        <taxon>Agaricales</taxon>
        <taxon>Marasmiineae</taxon>
        <taxon>Physalacriaceae</taxon>
        <taxon>Desarmillaria</taxon>
    </lineage>
</organism>
<keyword evidence="3" id="KW-1185">Reference proteome</keyword>
<protein>
    <submittedName>
        <fullName evidence="2">Uncharacterized protein</fullName>
    </submittedName>
</protein>
<sequence>MQSYSTYPYYPGQQQQQQQQQQQYFSPPSYPAGANSGYSPFVNYGGQRLANQGPYTNGTPYPNNAASFPPNSTPFPQPKPFIPPDLVAQITPSKSTTKPPKAAKQRSSTIPAHGPAPVKSAIKRSSTANAMPTHQVRLERQRTSSGASRPATAPSRETVTRTRTRSDAQSAVAKAKASFQSCQMFMTFHGNNELIVEHITEAAMTEIRQQIFGIWKDGIESDEQRDSIWRVKFKNTPWNMSGPHKKRAWDMIVTLFRVFAIRGYAFQTSINIGFQPPRLVFVARAVDKTARFFLAFFSKGGLRVNLIHPPSVVQESIGHALMEAFPDLIAYDEDIDHIRSIELKREATRRTRRLNFEPTQSSASTVDASYFLLRVLRALSDVGFNLETTIPLGSNSNWTLRSSTDIGTHRELYVFKGVPSHRVG</sequence>
<proteinExistence type="predicted"/>
<dbReference type="GeneID" id="85364145"/>
<comment type="caution">
    <text evidence="2">The sequence shown here is derived from an EMBL/GenBank/DDBJ whole genome shotgun (WGS) entry which is preliminary data.</text>
</comment>
<evidence type="ECO:0000313" key="3">
    <source>
        <dbReference type="Proteomes" id="UP001175211"/>
    </source>
</evidence>
<dbReference type="EMBL" id="JAUEPS010000005">
    <property type="protein sequence ID" value="KAK0465042.1"/>
    <property type="molecule type" value="Genomic_DNA"/>
</dbReference>
<dbReference type="Proteomes" id="UP001175211">
    <property type="component" value="Unassembled WGS sequence"/>
</dbReference>
<reference evidence="2" key="1">
    <citation type="submission" date="2023-06" db="EMBL/GenBank/DDBJ databases">
        <authorList>
            <consortium name="Lawrence Berkeley National Laboratory"/>
            <person name="Ahrendt S."/>
            <person name="Sahu N."/>
            <person name="Indic B."/>
            <person name="Wong-Bajracharya J."/>
            <person name="Merenyi Z."/>
            <person name="Ke H.-M."/>
            <person name="Monk M."/>
            <person name="Kocsube S."/>
            <person name="Drula E."/>
            <person name="Lipzen A."/>
            <person name="Balint B."/>
            <person name="Henrissat B."/>
            <person name="Andreopoulos B."/>
            <person name="Martin F.M."/>
            <person name="Harder C.B."/>
            <person name="Rigling D."/>
            <person name="Ford K.L."/>
            <person name="Foster G.D."/>
            <person name="Pangilinan J."/>
            <person name="Papanicolaou A."/>
            <person name="Barry K."/>
            <person name="LaButti K."/>
            <person name="Viragh M."/>
            <person name="Koriabine M."/>
            <person name="Yan M."/>
            <person name="Riley R."/>
            <person name="Champramary S."/>
            <person name="Plett K.L."/>
            <person name="Tsai I.J."/>
            <person name="Slot J."/>
            <person name="Sipos G."/>
            <person name="Plett J."/>
            <person name="Nagy L.G."/>
            <person name="Grigoriev I.V."/>
        </authorList>
    </citation>
    <scope>NUCLEOTIDE SEQUENCE</scope>
    <source>
        <strain evidence="2">CCBAS 213</strain>
    </source>
</reference>
<dbReference type="PANTHER" id="PTHR38696:SF1">
    <property type="entry name" value="MEDIATOR OF RNA POLYMERASE II TRANSCRIPTION SUBUNIT 13"/>
    <property type="match status" value="1"/>
</dbReference>
<dbReference type="AlphaFoldDB" id="A0AA39TNF8"/>
<feature type="compositionally biased region" description="Polar residues" evidence="1">
    <location>
        <begin position="49"/>
        <end position="70"/>
    </location>
</feature>
<feature type="region of interest" description="Disordered" evidence="1">
    <location>
        <begin position="1"/>
        <end position="77"/>
    </location>
</feature>